<dbReference type="InterPro" id="IPR001107">
    <property type="entry name" value="Band_7"/>
</dbReference>
<dbReference type="GO" id="GO:0007005">
    <property type="term" value="P:mitochondrion organization"/>
    <property type="evidence" value="ECO:0007669"/>
    <property type="project" value="TreeGrafter"/>
</dbReference>
<dbReference type="SUPFAM" id="SSF117892">
    <property type="entry name" value="Band 7/SPFH domain"/>
    <property type="match status" value="1"/>
</dbReference>
<sequence>MASLGAKAASRRDALHRALLQRLRAPAPAPAASVFRCLRAARVTGTGRDGGEPARLINRVGENQAFIVERFGDYLKTLGAGSHLLLPYLDRIKRVVSLDDQTTPLQVVSALTADGLHVVVEATLVTKVVNPHAYAYCNEDPMSVAIYLSEKIVEGIVSTLTYEKAAEQEELCETVKMMMNVELPTWGLKCIEYKIDNLELDFSKIIASSTFDPLLSSVLMKIMDQLKEQRRLHTILAQKSLHDKVLESKVFWKLIWDRSTVAPSRSSWAAMVIATFIIMLLSLIAGIGLYYYLHEEECLKFLDECLACGSQSFLYGLTGGRLGETMAGRRAREREEREMALQQIEDEKKRKMAEDKYREWVKGMTMWERILHSARVGGRGSS</sequence>
<evidence type="ECO:0000259" key="3">
    <source>
        <dbReference type="SMART" id="SM00244"/>
    </source>
</evidence>
<dbReference type="SMART" id="SM00244">
    <property type="entry name" value="PHB"/>
    <property type="match status" value="1"/>
</dbReference>
<evidence type="ECO:0000313" key="4">
    <source>
        <dbReference type="EMBL" id="KAJ1254795.1"/>
    </source>
</evidence>
<proteinExistence type="predicted"/>
<evidence type="ECO:0000256" key="1">
    <source>
        <dbReference type="ARBA" id="ARBA00023288"/>
    </source>
</evidence>
<keyword evidence="2" id="KW-1133">Transmembrane helix</keyword>
<keyword evidence="2" id="KW-0472">Membrane</keyword>
<dbReference type="EMBL" id="MU629893">
    <property type="protein sequence ID" value="KAJ1254795.1"/>
    <property type="molecule type" value="Genomic_DNA"/>
</dbReference>
<dbReference type="PANTHER" id="PTHR43327:SF10">
    <property type="entry name" value="STOMATIN-LIKE PROTEIN 2, MITOCHONDRIAL"/>
    <property type="match status" value="1"/>
</dbReference>
<keyword evidence="1" id="KW-0449">Lipoprotein</keyword>
<dbReference type="OrthoDB" id="434619at2759"/>
<dbReference type="Pfam" id="PF01145">
    <property type="entry name" value="Band_7"/>
    <property type="match status" value="1"/>
</dbReference>
<keyword evidence="5" id="KW-1185">Reference proteome</keyword>
<reference evidence="4 5" key="1">
    <citation type="submission" date="2022-10" db="EMBL/GenBank/DDBJ databases">
        <title>WGS assembly of Paspalum vaginatum 540-79.</title>
        <authorList>
            <person name="Sun G."/>
            <person name="Wase N."/>
            <person name="Shu S."/>
            <person name="Jenkins J."/>
            <person name="Zhou B."/>
            <person name="Torres-Rodriguez J."/>
            <person name="Chen C."/>
            <person name="Sandor L."/>
            <person name="Plott C."/>
            <person name="Yoshinga Y."/>
            <person name="Daum C."/>
            <person name="Qi P."/>
            <person name="Barry K."/>
            <person name="Lipzen A."/>
            <person name="Berry L."/>
            <person name="Pedersen C."/>
            <person name="Gottilla T."/>
            <person name="Foltz A."/>
            <person name="Yu H."/>
            <person name="O'Malley R."/>
            <person name="Zhang C."/>
            <person name="Devos K."/>
            <person name="Sigmon B."/>
            <person name="Yu B."/>
            <person name="Obata T."/>
            <person name="Schmutz J."/>
            <person name="Schnable J."/>
        </authorList>
    </citation>
    <scope>NUCLEOTIDE SEQUENCE [LARGE SCALE GENOMIC DNA]</scope>
    <source>
        <strain evidence="5">cv. 540-79</strain>
    </source>
</reference>
<dbReference type="InterPro" id="IPR036013">
    <property type="entry name" value="Band_7/SPFH_dom_sf"/>
</dbReference>
<feature type="transmembrane region" description="Helical" evidence="2">
    <location>
        <begin position="268"/>
        <end position="293"/>
    </location>
</feature>
<feature type="domain" description="Band 7" evidence="3">
    <location>
        <begin position="55"/>
        <end position="210"/>
    </location>
</feature>
<protein>
    <recommendedName>
        <fullName evidence="3">Band 7 domain-containing protein</fullName>
    </recommendedName>
</protein>
<dbReference type="PANTHER" id="PTHR43327">
    <property type="entry name" value="STOMATIN-LIKE PROTEIN 2, MITOCHONDRIAL"/>
    <property type="match status" value="1"/>
</dbReference>
<gene>
    <name evidence="4" type="ORF">BS78_K324900</name>
</gene>
<dbReference type="GO" id="GO:0005739">
    <property type="term" value="C:mitochondrion"/>
    <property type="evidence" value="ECO:0007669"/>
    <property type="project" value="TreeGrafter"/>
</dbReference>
<accession>A0A9W7X927</accession>
<comment type="caution">
    <text evidence="4">The sequence shown here is derived from an EMBL/GenBank/DDBJ whole genome shotgun (WGS) entry which is preliminary data.</text>
</comment>
<evidence type="ECO:0000313" key="5">
    <source>
        <dbReference type="Proteomes" id="UP001164776"/>
    </source>
</evidence>
<dbReference type="AlphaFoldDB" id="A0A9W7X927"/>
<evidence type="ECO:0000256" key="2">
    <source>
        <dbReference type="SAM" id="Phobius"/>
    </source>
</evidence>
<organism evidence="4 5">
    <name type="scientific">Paspalum vaginatum</name>
    <name type="common">seashore paspalum</name>
    <dbReference type="NCBI Taxonomy" id="158149"/>
    <lineage>
        <taxon>Eukaryota</taxon>
        <taxon>Viridiplantae</taxon>
        <taxon>Streptophyta</taxon>
        <taxon>Embryophyta</taxon>
        <taxon>Tracheophyta</taxon>
        <taxon>Spermatophyta</taxon>
        <taxon>Magnoliopsida</taxon>
        <taxon>Liliopsida</taxon>
        <taxon>Poales</taxon>
        <taxon>Poaceae</taxon>
        <taxon>PACMAD clade</taxon>
        <taxon>Panicoideae</taxon>
        <taxon>Andropogonodae</taxon>
        <taxon>Paspaleae</taxon>
        <taxon>Paspalinae</taxon>
        <taxon>Paspalum</taxon>
    </lineage>
</organism>
<dbReference type="InterPro" id="IPR050710">
    <property type="entry name" value="Band7/mec-2_domain"/>
</dbReference>
<dbReference type="Gene3D" id="3.30.479.30">
    <property type="entry name" value="Band 7 domain"/>
    <property type="match status" value="1"/>
</dbReference>
<dbReference type="Proteomes" id="UP001164776">
    <property type="component" value="Unassembled WGS sequence"/>
</dbReference>
<keyword evidence="2" id="KW-0812">Transmembrane</keyword>
<name>A0A9W7X927_9POAL</name>